<evidence type="ECO:0000313" key="4">
    <source>
        <dbReference type="Proteomes" id="UP000252680"/>
    </source>
</evidence>
<evidence type="ECO:0000313" key="3">
    <source>
        <dbReference type="EMBL" id="RBM09344.1"/>
    </source>
</evidence>
<reference evidence="3 4" key="1">
    <citation type="submission" date="2018-05" db="EMBL/GenBank/DDBJ databases">
        <title>Komagataeibacter cocois sp. nov., for a novel cellulose- producing strain isolated from coconut milk.</title>
        <authorList>
            <person name="Liu L."/>
            <person name="Wang Y."/>
            <person name="Liu S."/>
            <person name="Bi J."/>
            <person name="Chen H."/>
            <person name="Deng J."/>
            <person name="Zhang C."/>
            <person name="Hu Q."/>
            <person name="Li C."/>
        </authorList>
    </citation>
    <scope>NUCLEOTIDE SEQUENCE [LARGE SCALE GENOMIC DNA]</scope>
    <source>
        <strain evidence="3 4">WE7</strain>
    </source>
</reference>
<dbReference type="PANTHER" id="PTHR30471:SF3">
    <property type="entry name" value="UPF0758 PROTEIN YEES-RELATED"/>
    <property type="match status" value="1"/>
</dbReference>
<dbReference type="AlphaFoldDB" id="A0A365Z0P3"/>
<dbReference type="InterPro" id="IPR001405">
    <property type="entry name" value="UPF0758"/>
</dbReference>
<keyword evidence="1" id="KW-0378">Hydrolase</keyword>
<organism evidence="3 4">
    <name type="scientific">Novacetimonas cocois</name>
    <dbReference type="NCBI Taxonomy" id="1747507"/>
    <lineage>
        <taxon>Bacteria</taxon>
        <taxon>Pseudomonadati</taxon>
        <taxon>Pseudomonadota</taxon>
        <taxon>Alphaproteobacteria</taxon>
        <taxon>Acetobacterales</taxon>
        <taxon>Acetobacteraceae</taxon>
        <taxon>Novacetimonas</taxon>
    </lineage>
</organism>
<gene>
    <name evidence="3" type="ORF">NJLHNGOC_02210</name>
</gene>
<comment type="caution">
    <text evidence="3">The sequence shown here is derived from an EMBL/GenBank/DDBJ whole genome shotgun (WGS) entry which is preliminary data.</text>
</comment>
<keyword evidence="1" id="KW-0482">Metalloprotease</keyword>
<keyword evidence="1" id="KW-0645">Protease</keyword>
<evidence type="ECO:0000256" key="1">
    <source>
        <dbReference type="ARBA" id="ARBA00023049"/>
    </source>
</evidence>
<proteinExistence type="predicted"/>
<accession>A0A365Z0P3</accession>
<dbReference type="Pfam" id="PF04002">
    <property type="entry name" value="RadC"/>
    <property type="match status" value="1"/>
</dbReference>
<dbReference type="EMBL" id="QEXL01000002">
    <property type="protein sequence ID" value="RBM09344.1"/>
    <property type="molecule type" value="Genomic_DNA"/>
</dbReference>
<sequence length="222" mass="23741">MRARIRAAGEGSLADYEILEVLLFAAIPRRDTKPLAKDLIARFGSLAGVLSAGAGELRAASAGPRACAVLGLPALVAGRLCQGDGRSRPYIHDLQAAWTHYAATRDAMPVSSRDGQGSNAQGQVTILLLDAANRLVGDERVPAGPPADMCRTILQRVLHLHAVSMVAVWDGGAFPPAPRLLEDAAVVMRQVEAHGRLLSTVMHDCIIAGRKEWTSLRREKML</sequence>
<keyword evidence="4" id="KW-1185">Reference proteome</keyword>
<protein>
    <submittedName>
        <fullName evidence="3">DNA repair protein RadC</fullName>
    </submittedName>
</protein>
<dbReference type="Proteomes" id="UP000252680">
    <property type="component" value="Unassembled WGS sequence"/>
</dbReference>
<feature type="domain" description="RadC-like JAB" evidence="2">
    <location>
        <begin position="120"/>
        <end position="220"/>
    </location>
</feature>
<evidence type="ECO:0000259" key="2">
    <source>
        <dbReference type="Pfam" id="PF04002"/>
    </source>
</evidence>
<dbReference type="OrthoDB" id="9804482at2"/>
<dbReference type="InterPro" id="IPR025657">
    <property type="entry name" value="RadC_JAB"/>
</dbReference>
<dbReference type="GO" id="GO:0008237">
    <property type="term" value="F:metallopeptidase activity"/>
    <property type="evidence" value="ECO:0007669"/>
    <property type="project" value="UniProtKB-KW"/>
</dbReference>
<dbReference type="PANTHER" id="PTHR30471">
    <property type="entry name" value="DNA REPAIR PROTEIN RADC"/>
    <property type="match status" value="1"/>
</dbReference>
<name>A0A365Z0P3_9PROT</name>